<evidence type="ECO:0000313" key="1">
    <source>
        <dbReference type="EMBL" id="EEG29340.1"/>
    </source>
</evidence>
<proteinExistence type="predicted"/>
<comment type="caution">
    <text evidence="1">The sequence shown here is derived from an EMBL/GenBank/DDBJ whole genome shotgun (WGS) entry which is preliminary data.</text>
</comment>
<dbReference type="EMBL" id="ACEC01000108">
    <property type="protein sequence ID" value="EEG29340.1"/>
    <property type="molecule type" value="Genomic_DNA"/>
</dbReference>
<dbReference type="HOGENOM" id="CLU_3042064_0_0_9"/>
<name>C0EGR7_9FIRM</name>
<dbReference type="Proteomes" id="UP000003340">
    <property type="component" value="Unassembled WGS sequence"/>
</dbReference>
<reference evidence="1 2" key="1">
    <citation type="submission" date="2009-01" db="EMBL/GenBank/DDBJ databases">
        <authorList>
            <person name="Fulton L."/>
            <person name="Clifton S."/>
            <person name="Fulton B."/>
            <person name="Xu J."/>
            <person name="Minx P."/>
            <person name="Pepin K.H."/>
            <person name="Johnson M."/>
            <person name="Bhonagiri V."/>
            <person name="Nash W.E."/>
            <person name="Mardis E.R."/>
            <person name="Wilson R.K."/>
        </authorList>
    </citation>
    <scope>NUCLEOTIDE SEQUENCE [LARGE SCALE GENOMIC DNA]</scope>
    <source>
        <strain evidence="1 2">DSM 5476</strain>
    </source>
</reference>
<accession>C0EGR7</accession>
<organism evidence="1 2">
    <name type="scientific">[Clostridium] methylpentosum DSM 5476</name>
    <dbReference type="NCBI Taxonomy" id="537013"/>
    <lineage>
        <taxon>Bacteria</taxon>
        <taxon>Bacillati</taxon>
        <taxon>Bacillota</taxon>
        <taxon>Clostridia</taxon>
        <taxon>Eubacteriales</taxon>
        <taxon>Oscillospiraceae</taxon>
        <taxon>Oscillospiraceae incertae sedis</taxon>
    </lineage>
</organism>
<protein>
    <submittedName>
        <fullName evidence="1">Uncharacterized protein</fullName>
    </submittedName>
</protein>
<evidence type="ECO:0000313" key="2">
    <source>
        <dbReference type="Proteomes" id="UP000003340"/>
    </source>
</evidence>
<gene>
    <name evidence="1" type="ORF">CLOSTMETH_03060</name>
</gene>
<keyword evidence="2" id="KW-1185">Reference proteome</keyword>
<sequence>MTNQLKNKESIVGVCWILRIAQIMTSNLTYSTIKSAISGDANAINAVVDFFNLI</sequence>
<dbReference type="AlphaFoldDB" id="C0EGR7"/>
<reference evidence="1 2" key="2">
    <citation type="submission" date="2009-02" db="EMBL/GenBank/DDBJ databases">
        <title>Draft genome sequence of Clostridium methylpentosum (DSM 5476).</title>
        <authorList>
            <person name="Sudarsanam P."/>
            <person name="Ley R."/>
            <person name="Guruge J."/>
            <person name="Turnbaugh P.J."/>
            <person name="Mahowald M."/>
            <person name="Liep D."/>
            <person name="Gordon J."/>
        </authorList>
    </citation>
    <scope>NUCLEOTIDE SEQUENCE [LARGE SCALE GENOMIC DNA]</scope>
    <source>
        <strain evidence="1 2">DSM 5476</strain>
    </source>
</reference>